<feature type="chain" id="PRO_5011572640" evidence="2">
    <location>
        <begin position="19"/>
        <end position="331"/>
    </location>
</feature>
<evidence type="ECO:0000313" key="3">
    <source>
        <dbReference type="EMBL" id="SFK87999.1"/>
    </source>
</evidence>
<dbReference type="SUPFAM" id="SSF53850">
    <property type="entry name" value="Periplasmic binding protein-like II"/>
    <property type="match status" value="1"/>
</dbReference>
<dbReference type="AlphaFoldDB" id="A0A1I4D5C0"/>
<reference evidence="3 4" key="1">
    <citation type="submission" date="2016-10" db="EMBL/GenBank/DDBJ databases">
        <authorList>
            <person name="de Groot N.N."/>
        </authorList>
    </citation>
    <scope>NUCLEOTIDE SEQUENCE [LARGE SCALE GENOMIC DNA]</scope>
    <source>
        <strain evidence="3 4">DSM 19981</strain>
    </source>
</reference>
<keyword evidence="4" id="KW-1185">Reference proteome</keyword>
<dbReference type="RefSeq" id="WP_092961821.1">
    <property type="nucleotide sequence ID" value="NZ_FOSQ01000009.1"/>
</dbReference>
<proteinExistence type="inferred from homology"/>
<evidence type="ECO:0000313" key="4">
    <source>
        <dbReference type="Proteomes" id="UP000199473"/>
    </source>
</evidence>
<dbReference type="STRING" id="1123062.SAMN02745775_109136"/>
<dbReference type="Gene3D" id="3.40.190.10">
    <property type="entry name" value="Periplasmic binding protein-like II"/>
    <property type="match status" value="1"/>
</dbReference>
<accession>A0A1I4D5C0</accession>
<dbReference type="EMBL" id="FOSQ01000009">
    <property type="protein sequence ID" value="SFK87999.1"/>
    <property type="molecule type" value="Genomic_DNA"/>
</dbReference>
<dbReference type="InterPro" id="IPR005064">
    <property type="entry name" value="BUG"/>
</dbReference>
<gene>
    <name evidence="3" type="ORF">SAMN02745775_109136</name>
</gene>
<evidence type="ECO:0000256" key="2">
    <source>
        <dbReference type="SAM" id="SignalP"/>
    </source>
</evidence>
<dbReference type="PIRSF" id="PIRSF017082">
    <property type="entry name" value="YflP"/>
    <property type="match status" value="1"/>
</dbReference>
<organism evidence="3 4">
    <name type="scientific">Falsiroseomonas stagni DSM 19981</name>
    <dbReference type="NCBI Taxonomy" id="1123062"/>
    <lineage>
        <taxon>Bacteria</taxon>
        <taxon>Pseudomonadati</taxon>
        <taxon>Pseudomonadota</taxon>
        <taxon>Alphaproteobacteria</taxon>
        <taxon>Acetobacterales</taxon>
        <taxon>Roseomonadaceae</taxon>
        <taxon>Falsiroseomonas</taxon>
    </lineage>
</organism>
<feature type="signal peptide" evidence="2">
    <location>
        <begin position="1"/>
        <end position="18"/>
    </location>
</feature>
<dbReference type="OrthoDB" id="7246695at2"/>
<dbReference type="Gene3D" id="3.40.190.150">
    <property type="entry name" value="Bordetella uptake gene, domain 1"/>
    <property type="match status" value="1"/>
</dbReference>
<comment type="similarity">
    <text evidence="1">Belongs to the UPF0065 (bug) family.</text>
</comment>
<keyword evidence="3" id="KW-0675">Receptor</keyword>
<dbReference type="Proteomes" id="UP000199473">
    <property type="component" value="Unassembled WGS sequence"/>
</dbReference>
<sequence>MRQPISRRSILAALPVLAAPALMPRMAFGQGAWPERPIRLIVPFGAGGAIDTLSRTVAAKFPEVTGGQTLVVENRPGAGGTIAGAAVARERPDGLTLMMADIGANAIGKELIPTLSYDPPTAFTPIIHLVNLPAVLMAHPTVTATTVQQVIDQARARPDGFTYSSAGNGNGSHLFMALFLKEAGIKMVHVPYRSGAEMVTALIRGDAQFGFPTVSSGIGQIRQGNARAIAVGNASGTPLLPGIPAVSTVLPGFECAVWHGIVAPAGMDAGLAARINEVFGRIAAMEDVKQRIFDGQAGAVVGGTPEDFANHIRREVARWTPVIRDGGIRVE</sequence>
<dbReference type="InterPro" id="IPR042100">
    <property type="entry name" value="Bug_dom1"/>
</dbReference>
<protein>
    <submittedName>
        <fullName evidence="3">Tripartite-type tricarboxylate transporter, receptor component TctC</fullName>
    </submittedName>
</protein>
<name>A0A1I4D5C0_9PROT</name>
<dbReference type="PANTHER" id="PTHR42928:SF5">
    <property type="entry name" value="BLR1237 PROTEIN"/>
    <property type="match status" value="1"/>
</dbReference>
<dbReference type="Pfam" id="PF03401">
    <property type="entry name" value="TctC"/>
    <property type="match status" value="1"/>
</dbReference>
<dbReference type="PANTHER" id="PTHR42928">
    <property type="entry name" value="TRICARBOXYLATE-BINDING PROTEIN"/>
    <property type="match status" value="1"/>
</dbReference>
<keyword evidence="2" id="KW-0732">Signal</keyword>
<evidence type="ECO:0000256" key="1">
    <source>
        <dbReference type="ARBA" id="ARBA00006987"/>
    </source>
</evidence>